<keyword evidence="1" id="KW-0808">Transferase</keyword>
<evidence type="ECO:0000313" key="1">
    <source>
        <dbReference type="EMBL" id="QQP57120.1"/>
    </source>
</evidence>
<dbReference type="EMBL" id="CP045890">
    <property type="protein sequence ID" value="QQP57120.1"/>
    <property type="molecule type" value="Genomic_DNA"/>
</dbReference>
<protein>
    <submittedName>
        <fullName evidence="1">UDP-N-acetylglucosamine transferase subunit ALG14 -like protein</fullName>
    </submittedName>
</protein>
<organism evidence="1 2">
    <name type="scientific">Caligus rogercresseyi</name>
    <name type="common">Sea louse</name>
    <dbReference type="NCBI Taxonomy" id="217165"/>
    <lineage>
        <taxon>Eukaryota</taxon>
        <taxon>Metazoa</taxon>
        <taxon>Ecdysozoa</taxon>
        <taxon>Arthropoda</taxon>
        <taxon>Crustacea</taxon>
        <taxon>Multicrustacea</taxon>
        <taxon>Hexanauplia</taxon>
        <taxon>Copepoda</taxon>
        <taxon>Siphonostomatoida</taxon>
        <taxon>Caligidae</taxon>
        <taxon>Caligus</taxon>
    </lineage>
</organism>
<sequence length="177" mass="20280">MLSPGTFERVLALDKSRPVSESVSILQTLSTTLFWFSVRESRFFIKSIPRGIGKAGPRTIDQKELGPYSEEESKGGLEATRVLKTDEAYDWATLRERGIRNITLQGIRERKREEESRAERSLNISEVCPPEPRTTRVSIEEDCGNGQTYFWEFHSSRNSRKTTKRNPIAMLTKHLTS</sequence>
<dbReference type="GO" id="GO:0016740">
    <property type="term" value="F:transferase activity"/>
    <property type="evidence" value="ECO:0007669"/>
    <property type="project" value="UniProtKB-KW"/>
</dbReference>
<name>A0A7T8KJI4_CALRO</name>
<dbReference type="AlphaFoldDB" id="A0A7T8KJI4"/>
<gene>
    <name evidence="1" type="ORF">FKW44_001999</name>
</gene>
<dbReference type="Proteomes" id="UP000595437">
    <property type="component" value="Chromosome 1"/>
</dbReference>
<proteinExistence type="predicted"/>
<keyword evidence="2" id="KW-1185">Reference proteome</keyword>
<evidence type="ECO:0000313" key="2">
    <source>
        <dbReference type="Proteomes" id="UP000595437"/>
    </source>
</evidence>
<reference evidence="2" key="1">
    <citation type="submission" date="2021-01" db="EMBL/GenBank/DDBJ databases">
        <title>Caligus Genome Assembly.</title>
        <authorList>
            <person name="Gallardo-Escarate C."/>
        </authorList>
    </citation>
    <scope>NUCLEOTIDE SEQUENCE [LARGE SCALE GENOMIC DNA]</scope>
</reference>
<accession>A0A7T8KJI4</accession>